<dbReference type="EMBL" id="MTYI01000027">
    <property type="protein sequence ID" value="PNP57443.1"/>
    <property type="molecule type" value="Genomic_DNA"/>
</dbReference>
<comment type="cofactor">
    <cofactor evidence="2">
        <name>Mg(2+)</name>
        <dbReference type="ChEBI" id="CHEBI:18420"/>
    </cofactor>
</comment>
<dbReference type="Pfam" id="PF22617">
    <property type="entry name" value="HCS_D2"/>
    <property type="match status" value="1"/>
</dbReference>
<dbReference type="Gene3D" id="1.10.238.260">
    <property type="match status" value="1"/>
</dbReference>
<evidence type="ECO:0000256" key="6">
    <source>
        <dbReference type="ARBA" id="ARBA00022679"/>
    </source>
</evidence>
<comment type="catalytic activity">
    <reaction evidence="11">
        <text>acetyl-CoA + 2-oxoglutarate + H2O = (2R)-homocitrate + CoA + H(+)</text>
        <dbReference type="Rhea" id="RHEA:12929"/>
        <dbReference type="ChEBI" id="CHEBI:15377"/>
        <dbReference type="ChEBI" id="CHEBI:15378"/>
        <dbReference type="ChEBI" id="CHEBI:16810"/>
        <dbReference type="ChEBI" id="CHEBI:57287"/>
        <dbReference type="ChEBI" id="CHEBI:57288"/>
        <dbReference type="ChEBI" id="CHEBI:58884"/>
        <dbReference type="EC" id="2.3.3.14"/>
    </reaction>
    <physiologicalReaction direction="left-to-right" evidence="11">
        <dbReference type="Rhea" id="RHEA:12930"/>
    </physiologicalReaction>
</comment>
<keyword evidence="8" id="KW-0460">Magnesium</keyword>
<sequence length="411" mass="44706">MSIGTATNGTAGLPVPSHNAHAAATATTSPYQNIADFISNHRINSKRGRAVCQCLFRYCATALSEFGVDYIELTSPCASPASRADCEAICKLGLKAKILTHTRCTLEDAKIACDCGVDGVDVVIGTSSFLREHSHGKDMAAITKQALEVVNYIKSRGVEVRFSRASDLVDLLSLYRAVDNAGVHRVGIADTVGCASPRQVYDLVRTLRGVVKCDIECHFHDDTSCAVANAYSALEAGATHIDTSVLGIGERNGIAPLGAFLARMIVAAPEYVKRKYDLHRLKDIENIVAEAVHINVPFNNPVTGFCAFTHKAGIHSKAILNSPSTYEIINPEDFGMSRYVHFAHRLTGWNSIKSRVEQLGLHMTDAQVKLLTTKIKAMADVRPLAIDDADSIIRAFHLDLQERDTTEAWKK</sequence>
<comment type="cofactor">
    <cofactor evidence="1">
        <name>Mn(2+)</name>
        <dbReference type="ChEBI" id="CHEBI:29035"/>
    </cofactor>
</comment>
<dbReference type="InterPro" id="IPR013785">
    <property type="entry name" value="Aldolase_TIM"/>
</dbReference>
<dbReference type="InterPro" id="IPR000891">
    <property type="entry name" value="PYR_CT"/>
</dbReference>
<evidence type="ECO:0000256" key="11">
    <source>
        <dbReference type="ARBA" id="ARBA00048363"/>
    </source>
</evidence>
<dbReference type="PROSITE" id="PS50991">
    <property type="entry name" value="PYR_CT"/>
    <property type="match status" value="1"/>
</dbReference>
<dbReference type="NCBIfam" id="TIGR02146">
    <property type="entry name" value="LysS_fung_arch"/>
    <property type="match status" value="1"/>
</dbReference>
<dbReference type="InterPro" id="IPR050073">
    <property type="entry name" value="2-IPM_HCS-like"/>
</dbReference>
<evidence type="ECO:0000256" key="5">
    <source>
        <dbReference type="ARBA" id="ARBA00022605"/>
    </source>
</evidence>
<evidence type="ECO:0000256" key="9">
    <source>
        <dbReference type="ARBA" id="ARBA00023154"/>
    </source>
</evidence>
<evidence type="ECO:0000256" key="10">
    <source>
        <dbReference type="ARBA" id="ARBA00023211"/>
    </source>
</evidence>
<keyword evidence="10" id="KW-0464">Manganese</keyword>
<dbReference type="CDD" id="cd07948">
    <property type="entry name" value="DRE_TIM_HCS"/>
    <property type="match status" value="1"/>
</dbReference>
<evidence type="ECO:0000256" key="3">
    <source>
        <dbReference type="ARBA" id="ARBA00004755"/>
    </source>
</evidence>
<dbReference type="InterPro" id="IPR011872">
    <property type="entry name" value="Homocitrate_synth"/>
</dbReference>
<feature type="domain" description="Pyruvate carboxyltransferase" evidence="12">
    <location>
        <begin position="171"/>
        <end position="282"/>
    </location>
</feature>
<dbReference type="EC" id="2.3.3.14" evidence="4"/>
<keyword evidence="6" id="KW-0808">Transferase</keyword>
<dbReference type="GO" id="GO:0046872">
    <property type="term" value="F:metal ion binding"/>
    <property type="evidence" value="ECO:0007669"/>
    <property type="project" value="UniProtKB-KW"/>
</dbReference>
<dbReference type="Proteomes" id="UP000236290">
    <property type="component" value="Unassembled WGS sequence"/>
</dbReference>
<protein>
    <recommendedName>
        <fullName evidence="4">homocitrate synthase</fullName>
        <ecNumber evidence="4">2.3.3.14</ecNumber>
    </recommendedName>
</protein>
<dbReference type="InterPro" id="IPR048253">
    <property type="entry name" value="DRE_TIM_HCS_fun_bact"/>
</dbReference>
<evidence type="ECO:0000259" key="12">
    <source>
        <dbReference type="PROSITE" id="PS50991"/>
    </source>
</evidence>
<dbReference type="UniPathway" id="UPA00033">
    <property type="reaction ID" value="UER00028"/>
</dbReference>
<comment type="pathway">
    <text evidence="3">Amino-acid biosynthesis; L-lysine biosynthesis via AAA pathway; L-alpha-aminoadipate from 2-oxoglutarate: step 1/5.</text>
</comment>
<name>A0A2K0UI35_TRIHA</name>
<evidence type="ECO:0000256" key="2">
    <source>
        <dbReference type="ARBA" id="ARBA00001946"/>
    </source>
</evidence>
<reference evidence="13 14" key="1">
    <citation type="submission" date="2017-02" db="EMBL/GenBank/DDBJ databases">
        <title>Genomes of Trichoderma spp. with biocontrol activity.</title>
        <authorList>
            <person name="Gardiner D."/>
            <person name="Kazan K."/>
            <person name="Vos C."/>
            <person name="Harvey P."/>
        </authorList>
    </citation>
    <scope>NUCLEOTIDE SEQUENCE [LARGE SCALE GENOMIC DNA]</scope>
    <source>
        <strain evidence="13 14">Tr1</strain>
    </source>
</reference>
<evidence type="ECO:0000313" key="14">
    <source>
        <dbReference type="Proteomes" id="UP000236290"/>
    </source>
</evidence>
<dbReference type="AlphaFoldDB" id="A0A2K0UI35"/>
<organism evidence="13 14">
    <name type="scientific">Trichoderma harzianum</name>
    <name type="common">Hypocrea lixii</name>
    <dbReference type="NCBI Taxonomy" id="5544"/>
    <lineage>
        <taxon>Eukaryota</taxon>
        <taxon>Fungi</taxon>
        <taxon>Dikarya</taxon>
        <taxon>Ascomycota</taxon>
        <taxon>Pezizomycotina</taxon>
        <taxon>Sordariomycetes</taxon>
        <taxon>Hypocreomycetidae</taxon>
        <taxon>Hypocreales</taxon>
        <taxon>Hypocreaceae</taxon>
        <taxon>Trichoderma</taxon>
    </lineage>
</organism>
<evidence type="ECO:0000256" key="8">
    <source>
        <dbReference type="ARBA" id="ARBA00022842"/>
    </source>
</evidence>
<dbReference type="OrthoDB" id="2015253at2759"/>
<gene>
    <name evidence="13" type="ORF">THARTR1_02440</name>
</gene>
<dbReference type="InterPro" id="IPR054691">
    <property type="entry name" value="LeuA/HCS_post-cat"/>
</dbReference>
<dbReference type="PANTHER" id="PTHR10277:SF48">
    <property type="entry name" value="HOMOCITRATE SYNTHASE, CYTOSOLIC ISOZYME-RELATED"/>
    <property type="match status" value="1"/>
</dbReference>
<dbReference type="Pfam" id="PF00682">
    <property type="entry name" value="HMGL-like"/>
    <property type="match status" value="1"/>
</dbReference>
<dbReference type="PANTHER" id="PTHR10277">
    <property type="entry name" value="HOMOCITRATE SYNTHASE-RELATED"/>
    <property type="match status" value="1"/>
</dbReference>
<dbReference type="FunFam" id="1.10.238.260:FF:000002">
    <property type="entry name" value="Homocitrate synthase, mitochondrial"/>
    <property type="match status" value="1"/>
</dbReference>
<comment type="caution">
    <text evidence="13">The sequence shown here is derived from an EMBL/GenBank/DDBJ whole genome shotgun (WGS) entry which is preliminary data.</text>
</comment>
<evidence type="ECO:0000256" key="7">
    <source>
        <dbReference type="ARBA" id="ARBA00022723"/>
    </source>
</evidence>
<evidence type="ECO:0000313" key="13">
    <source>
        <dbReference type="EMBL" id="PNP57443.1"/>
    </source>
</evidence>
<dbReference type="GO" id="GO:0004410">
    <property type="term" value="F:homocitrate synthase activity"/>
    <property type="evidence" value="ECO:0007669"/>
    <property type="project" value="UniProtKB-EC"/>
</dbReference>
<dbReference type="GO" id="GO:0005739">
    <property type="term" value="C:mitochondrion"/>
    <property type="evidence" value="ECO:0007669"/>
    <property type="project" value="TreeGrafter"/>
</dbReference>
<keyword evidence="5" id="KW-0028">Amino-acid biosynthesis</keyword>
<evidence type="ECO:0000256" key="1">
    <source>
        <dbReference type="ARBA" id="ARBA00001936"/>
    </source>
</evidence>
<keyword evidence="7" id="KW-0479">Metal-binding</keyword>
<dbReference type="GO" id="GO:0019878">
    <property type="term" value="P:lysine biosynthetic process via aminoadipic acid"/>
    <property type="evidence" value="ECO:0007669"/>
    <property type="project" value="UniProtKB-UniPathway"/>
</dbReference>
<proteinExistence type="predicted"/>
<evidence type="ECO:0000256" key="4">
    <source>
        <dbReference type="ARBA" id="ARBA00012974"/>
    </source>
</evidence>
<dbReference type="Gene3D" id="3.20.20.70">
    <property type="entry name" value="Aldolase class I"/>
    <property type="match status" value="1"/>
</dbReference>
<accession>A0A2K0UI35</accession>
<keyword evidence="9" id="KW-0457">Lysine biosynthesis</keyword>
<dbReference type="SUPFAM" id="SSF51569">
    <property type="entry name" value="Aldolase"/>
    <property type="match status" value="1"/>
</dbReference>